<protein>
    <submittedName>
        <fullName evidence="3">Uncharacterized protein</fullName>
    </submittedName>
</protein>
<dbReference type="Proteomes" id="UP000320735">
    <property type="component" value="Unassembled WGS sequence"/>
</dbReference>
<organism evidence="3 4">
    <name type="scientific">Symmachiella macrocystis</name>
    <dbReference type="NCBI Taxonomy" id="2527985"/>
    <lineage>
        <taxon>Bacteria</taxon>
        <taxon>Pseudomonadati</taxon>
        <taxon>Planctomycetota</taxon>
        <taxon>Planctomycetia</taxon>
        <taxon>Planctomycetales</taxon>
        <taxon>Planctomycetaceae</taxon>
        <taxon>Symmachiella</taxon>
    </lineage>
</organism>
<evidence type="ECO:0000313" key="4">
    <source>
        <dbReference type="Proteomes" id="UP000320735"/>
    </source>
</evidence>
<evidence type="ECO:0000256" key="1">
    <source>
        <dbReference type="SAM" id="MobiDB-lite"/>
    </source>
</evidence>
<dbReference type="RefSeq" id="WP_146372876.1">
    <property type="nucleotide sequence ID" value="NZ_SJPP01000002.1"/>
</dbReference>
<feature type="region of interest" description="Disordered" evidence="1">
    <location>
        <begin position="168"/>
        <end position="215"/>
    </location>
</feature>
<dbReference type="EMBL" id="SJPP01000002">
    <property type="protein sequence ID" value="TWU09136.1"/>
    <property type="molecule type" value="Genomic_DNA"/>
</dbReference>
<feature type="compositionally biased region" description="Low complexity" evidence="1">
    <location>
        <begin position="276"/>
        <end position="286"/>
    </location>
</feature>
<feature type="compositionally biased region" description="Polar residues" evidence="1">
    <location>
        <begin position="58"/>
        <end position="81"/>
    </location>
</feature>
<evidence type="ECO:0000313" key="3">
    <source>
        <dbReference type="EMBL" id="TWU09136.1"/>
    </source>
</evidence>
<evidence type="ECO:0000256" key="2">
    <source>
        <dbReference type="SAM" id="SignalP"/>
    </source>
</evidence>
<feature type="signal peptide" evidence="2">
    <location>
        <begin position="1"/>
        <end position="24"/>
    </location>
</feature>
<gene>
    <name evidence="3" type="ORF">CA54_43760</name>
</gene>
<keyword evidence="4" id="KW-1185">Reference proteome</keyword>
<feature type="region of interest" description="Disordered" evidence="1">
    <location>
        <begin position="26"/>
        <end position="89"/>
    </location>
</feature>
<comment type="caution">
    <text evidence="3">The sequence shown here is derived from an EMBL/GenBank/DDBJ whole genome shotgun (WGS) entry which is preliminary data.</text>
</comment>
<keyword evidence="2" id="KW-0732">Signal</keyword>
<proteinExistence type="predicted"/>
<dbReference type="OrthoDB" id="291778at2"/>
<sequence length="588" mass="64638" precursor="true">MRHRFAYSLLLLSLFAATEGCRSAGSPLTANPFGAEEKVAESSPSESRFMSAFRKSRQGATTAKTEQHDPNLTTTEPTSESMAAGPTSGFDTETEALIERKLASATPEQKARMRRDLQGVPPHLIPQILNAFHLGQQLEQETAYGLNDQKPSSDRLRSLDANQQYSANVPPQSRFAPQQPAVDAGHSQYGSTQPPRGFPGDPHGIVQAGHAEQGRGNQVVNHQADWNGGQTSAPGQSAMRIGDYQPPGQYGGITQAGNTTPPRSSDPADNLPTYYQPGQPQPGQMPVGSLKPGEFDNTRNSPNGQYAAQPGQVQQTNVTMANTAPLTLQSPEDQARAVMTWRTHLGQSIGMAEQEVAQLRPGMNNDSPASRDFVENNVYLRMLYLMSDQPAQQARAWEPIPGIDPAQQEFWQYTLYGMSNYFDRNPQLVGPERYSEAVKSFTRATNKLSSLANLEIGDIALCSSVTNFGNYKRIEPEEFSPGQQVVLYAEIRNFSTRLTDENLYLTTLAPTIEFLIPGNGPMSGRAVQNAIEMQPTEDLCKYPRRDFFIASLFSIPRDLAQGRYVLKLTVTDKLGQKFAESTLNFKVK</sequence>
<reference evidence="3 4" key="1">
    <citation type="submission" date="2019-02" db="EMBL/GenBank/DDBJ databases">
        <title>Deep-cultivation of Planctomycetes and their phenomic and genomic characterization uncovers novel biology.</title>
        <authorList>
            <person name="Wiegand S."/>
            <person name="Jogler M."/>
            <person name="Boedeker C."/>
            <person name="Pinto D."/>
            <person name="Vollmers J."/>
            <person name="Rivas-Marin E."/>
            <person name="Kohn T."/>
            <person name="Peeters S.H."/>
            <person name="Heuer A."/>
            <person name="Rast P."/>
            <person name="Oberbeckmann S."/>
            <person name="Bunk B."/>
            <person name="Jeske O."/>
            <person name="Meyerdierks A."/>
            <person name="Storesund J.E."/>
            <person name="Kallscheuer N."/>
            <person name="Luecker S."/>
            <person name="Lage O.M."/>
            <person name="Pohl T."/>
            <person name="Merkel B.J."/>
            <person name="Hornburger P."/>
            <person name="Mueller R.-W."/>
            <person name="Bruemmer F."/>
            <person name="Labrenz M."/>
            <person name="Spormann A.M."/>
            <person name="Op Den Camp H."/>
            <person name="Overmann J."/>
            <person name="Amann R."/>
            <person name="Jetten M.S.M."/>
            <person name="Mascher T."/>
            <person name="Medema M.H."/>
            <person name="Devos D.P."/>
            <person name="Kaster A.-K."/>
            <person name="Ovreas L."/>
            <person name="Rohde M."/>
            <person name="Galperin M.Y."/>
            <person name="Jogler C."/>
        </authorList>
    </citation>
    <scope>NUCLEOTIDE SEQUENCE [LARGE SCALE GENOMIC DNA]</scope>
    <source>
        <strain evidence="3 4">CA54</strain>
    </source>
</reference>
<feature type="region of interest" description="Disordered" evidence="1">
    <location>
        <begin position="250"/>
        <end position="301"/>
    </location>
</feature>
<feature type="chain" id="PRO_5022930431" evidence="2">
    <location>
        <begin position="25"/>
        <end position="588"/>
    </location>
</feature>
<name>A0A5C6BCW0_9PLAN</name>
<dbReference type="AlphaFoldDB" id="A0A5C6BCW0"/>
<accession>A0A5C6BCW0</accession>